<dbReference type="FunFam" id="3.40.50.720:FF:000462">
    <property type="entry name" value="Glyoxylate reductase (NADP+)"/>
    <property type="match status" value="1"/>
</dbReference>
<dbReference type="OrthoDB" id="9805416at2"/>
<dbReference type="GO" id="GO:0051287">
    <property type="term" value="F:NAD binding"/>
    <property type="evidence" value="ECO:0007669"/>
    <property type="project" value="InterPro"/>
</dbReference>
<dbReference type="InterPro" id="IPR029752">
    <property type="entry name" value="D-isomer_DH_CS1"/>
</dbReference>
<evidence type="ECO:0000313" key="6">
    <source>
        <dbReference type="EMBL" id="TGA96041.1"/>
    </source>
</evidence>
<dbReference type="CDD" id="cd05301">
    <property type="entry name" value="GDH"/>
    <property type="match status" value="1"/>
</dbReference>
<comment type="similarity">
    <text evidence="1 3">Belongs to the D-isomer specific 2-hydroxyacid dehydrogenase family.</text>
</comment>
<dbReference type="Gene3D" id="3.40.50.720">
    <property type="entry name" value="NAD(P)-binding Rossmann-like Domain"/>
    <property type="match status" value="2"/>
</dbReference>
<accession>A0A4Z0GH63</accession>
<dbReference type="InterPro" id="IPR006139">
    <property type="entry name" value="D-isomer_2_OHA_DH_cat_dom"/>
</dbReference>
<dbReference type="InterPro" id="IPR050223">
    <property type="entry name" value="D-isomer_2-hydroxyacid_DH"/>
</dbReference>
<organism evidence="6 7">
    <name type="scientific">Sporolactobacillus shoreae</name>
    <dbReference type="NCBI Taxonomy" id="1465501"/>
    <lineage>
        <taxon>Bacteria</taxon>
        <taxon>Bacillati</taxon>
        <taxon>Bacillota</taxon>
        <taxon>Bacilli</taxon>
        <taxon>Bacillales</taxon>
        <taxon>Sporolactobacillaceae</taxon>
        <taxon>Sporolactobacillus</taxon>
    </lineage>
</organism>
<evidence type="ECO:0000256" key="1">
    <source>
        <dbReference type="ARBA" id="ARBA00005854"/>
    </source>
</evidence>
<protein>
    <submittedName>
        <fullName evidence="6">D-glycerate dehydrogenase</fullName>
    </submittedName>
</protein>
<dbReference type="Pfam" id="PF02826">
    <property type="entry name" value="2-Hacid_dh_C"/>
    <property type="match status" value="1"/>
</dbReference>
<dbReference type="Pfam" id="PF00389">
    <property type="entry name" value="2-Hacid_dh"/>
    <property type="match status" value="1"/>
</dbReference>
<dbReference type="AlphaFoldDB" id="A0A4Z0GH63"/>
<dbReference type="InterPro" id="IPR006140">
    <property type="entry name" value="D-isomer_DH_NAD-bd"/>
</dbReference>
<evidence type="ECO:0000259" key="4">
    <source>
        <dbReference type="Pfam" id="PF00389"/>
    </source>
</evidence>
<evidence type="ECO:0000259" key="5">
    <source>
        <dbReference type="Pfam" id="PF02826"/>
    </source>
</evidence>
<gene>
    <name evidence="6" type="ORF">E4665_16970</name>
</gene>
<evidence type="ECO:0000313" key="7">
    <source>
        <dbReference type="Proteomes" id="UP000298347"/>
    </source>
</evidence>
<proteinExistence type="inferred from homology"/>
<dbReference type="SUPFAM" id="SSF51735">
    <property type="entry name" value="NAD(P)-binding Rossmann-fold domains"/>
    <property type="match status" value="1"/>
</dbReference>
<dbReference type="SUPFAM" id="SSF52283">
    <property type="entry name" value="Formate/glycerate dehydrogenase catalytic domain-like"/>
    <property type="match status" value="1"/>
</dbReference>
<dbReference type="Proteomes" id="UP000298347">
    <property type="component" value="Unassembled WGS sequence"/>
</dbReference>
<dbReference type="InterPro" id="IPR036291">
    <property type="entry name" value="NAD(P)-bd_dom_sf"/>
</dbReference>
<dbReference type="GO" id="GO:0016618">
    <property type="term" value="F:hydroxypyruvate reductase [NAD(P)H] activity"/>
    <property type="evidence" value="ECO:0007669"/>
    <property type="project" value="TreeGrafter"/>
</dbReference>
<reference evidence="6 7" key="1">
    <citation type="journal article" date="2015" name="Int. J. Syst. Evol. Microbiol.">
        <title>Sporolactobacillus shoreae sp. nov. and Sporolactobacillus spathodeae sp. nov., two spore-forming lactic acid bacteria isolated from tree barks in Thailand.</title>
        <authorList>
            <person name="Thamacharoensuk T."/>
            <person name="Kitahara M."/>
            <person name="Ohkuma M."/>
            <person name="Thongchul N."/>
            <person name="Tanasupawat S."/>
        </authorList>
    </citation>
    <scope>NUCLEOTIDE SEQUENCE [LARGE SCALE GENOMIC DNA]</scope>
    <source>
        <strain evidence="6 7">BK92</strain>
    </source>
</reference>
<dbReference type="RefSeq" id="WP_135349988.1">
    <property type="nucleotide sequence ID" value="NZ_SRJD01000032.1"/>
</dbReference>
<dbReference type="PANTHER" id="PTHR10996:SF283">
    <property type="entry name" value="GLYOXYLATE_HYDROXYPYRUVATE REDUCTASE B"/>
    <property type="match status" value="1"/>
</dbReference>
<dbReference type="GO" id="GO:0005829">
    <property type="term" value="C:cytosol"/>
    <property type="evidence" value="ECO:0007669"/>
    <property type="project" value="TreeGrafter"/>
</dbReference>
<keyword evidence="2 3" id="KW-0560">Oxidoreductase</keyword>
<dbReference type="EMBL" id="SRJD01000032">
    <property type="protein sequence ID" value="TGA96041.1"/>
    <property type="molecule type" value="Genomic_DNA"/>
</dbReference>
<dbReference type="GO" id="GO:0030267">
    <property type="term" value="F:glyoxylate reductase (NADPH) activity"/>
    <property type="evidence" value="ECO:0007669"/>
    <property type="project" value="TreeGrafter"/>
</dbReference>
<dbReference type="PANTHER" id="PTHR10996">
    <property type="entry name" value="2-HYDROXYACID DEHYDROGENASE-RELATED"/>
    <property type="match status" value="1"/>
</dbReference>
<name>A0A4Z0GH63_9BACL</name>
<keyword evidence="7" id="KW-1185">Reference proteome</keyword>
<sequence>MKKPKVYIAMGVPKEVEEYISKYCEYEKWQADRDITRSELKRKLSDKDGVLLMGIKIDKDLLESAPNLSVVSNFTVGYNNFDIVEMKRRKIIGTNVPNVMNESVADLAFGLILAVSRKITELDKYVKNNKWKNSSDKNLFGSDVHGATLGIIGMGRIGEAVAKRAKLGFDMNVLYHNRNRRLDLEKTLRVEYSDFKDILQRSDFIVLLTPLTKETYHLIDFEEFKLMKNNAILVNVSRGQTINEVALVEALANNKILGAGLDVFEKEPISPDNELLNMPNVITLPHIGTATRKTQFEMAMVAAKNLVAGVYGLTPEHVVKELILKSL</sequence>
<feature type="domain" description="D-isomer specific 2-hydroxyacid dehydrogenase catalytic" evidence="4">
    <location>
        <begin position="12"/>
        <end position="320"/>
    </location>
</feature>
<evidence type="ECO:0000256" key="3">
    <source>
        <dbReference type="RuleBase" id="RU003719"/>
    </source>
</evidence>
<evidence type="ECO:0000256" key="2">
    <source>
        <dbReference type="ARBA" id="ARBA00023002"/>
    </source>
</evidence>
<dbReference type="PROSITE" id="PS00065">
    <property type="entry name" value="D_2_HYDROXYACID_DH_1"/>
    <property type="match status" value="1"/>
</dbReference>
<feature type="domain" description="D-isomer specific 2-hydroxyacid dehydrogenase NAD-binding" evidence="5">
    <location>
        <begin position="109"/>
        <end position="288"/>
    </location>
</feature>
<comment type="caution">
    <text evidence="6">The sequence shown here is derived from an EMBL/GenBank/DDBJ whole genome shotgun (WGS) entry which is preliminary data.</text>
</comment>